<dbReference type="AlphaFoldDB" id="A0A1V2GYI9"/>
<evidence type="ECO:0008006" key="3">
    <source>
        <dbReference type="Google" id="ProtNLM"/>
    </source>
</evidence>
<dbReference type="InterPro" id="IPR029058">
    <property type="entry name" value="AB_hydrolase_fold"/>
</dbReference>
<dbReference type="OrthoDB" id="9796570at2"/>
<gene>
    <name evidence="1" type="ORF">BKE38_23820</name>
</gene>
<dbReference type="Proteomes" id="UP000188879">
    <property type="component" value="Unassembled WGS sequence"/>
</dbReference>
<name>A0A1V2GYI9_9PROT</name>
<accession>A0A1V2GYI9</accession>
<evidence type="ECO:0000313" key="2">
    <source>
        <dbReference type="Proteomes" id="UP000188879"/>
    </source>
</evidence>
<dbReference type="SUPFAM" id="SSF53474">
    <property type="entry name" value="alpha/beta-Hydrolases"/>
    <property type="match status" value="1"/>
</dbReference>
<dbReference type="Gene3D" id="3.40.50.1820">
    <property type="entry name" value="alpha/beta hydrolase"/>
    <property type="match status" value="1"/>
</dbReference>
<organism evidence="1 2">
    <name type="scientific">Teichococcus deserti</name>
    <dbReference type="NCBI Taxonomy" id="1817963"/>
    <lineage>
        <taxon>Bacteria</taxon>
        <taxon>Pseudomonadati</taxon>
        <taxon>Pseudomonadota</taxon>
        <taxon>Alphaproteobacteria</taxon>
        <taxon>Acetobacterales</taxon>
        <taxon>Roseomonadaceae</taxon>
        <taxon>Roseomonas</taxon>
    </lineage>
</organism>
<protein>
    <recommendedName>
        <fullName evidence="3">Esterase</fullName>
    </recommendedName>
</protein>
<proteinExistence type="predicted"/>
<evidence type="ECO:0000313" key="1">
    <source>
        <dbReference type="EMBL" id="ONG47357.1"/>
    </source>
</evidence>
<comment type="caution">
    <text evidence="1">The sequence shown here is derived from an EMBL/GenBank/DDBJ whole genome shotgun (WGS) entry which is preliminary data.</text>
</comment>
<sequence>MAGFQFARAGAVAGGRAPLVLLHGSGGSEDSLRGFAQAVAPDRPHLALRGPLDWEGGHAFFRRNPDRTLDRADLAAQAGQLCGFLAALVVEGHPPPLLLGYSNGAIMATAALLRGAGLSAGAVLLRPLSPCAGEALPPLDGYPALLLGAVADARRDPGDTPQLAGQLLQAGALVTARLLPGGHALGEADAQLTRGWLAGL</sequence>
<keyword evidence="2" id="KW-1185">Reference proteome</keyword>
<dbReference type="EMBL" id="MLCO01000282">
    <property type="protein sequence ID" value="ONG47357.1"/>
    <property type="molecule type" value="Genomic_DNA"/>
</dbReference>
<reference evidence="1 2" key="1">
    <citation type="submission" date="2016-10" db="EMBL/GenBank/DDBJ databases">
        <title>Draft Genome sequence of Roseomonas sp. strain M3.</title>
        <authorList>
            <person name="Subhash Y."/>
            <person name="Lee S."/>
        </authorList>
    </citation>
    <scope>NUCLEOTIDE SEQUENCE [LARGE SCALE GENOMIC DNA]</scope>
    <source>
        <strain evidence="1 2">M3</strain>
    </source>
</reference>